<gene>
    <name evidence="10" type="ORF">OXX778_LOCUS7715</name>
</gene>
<keyword evidence="4" id="KW-0963">Cytoplasm</keyword>
<comment type="caution">
    <text evidence="10">The sequence shown here is derived from an EMBL/GenBank/DDBJ whole genome shotgun (WGS) entry which is preliminary data.</text>
</comment>
<proteinExistence type="inferred from homology"/>
<dbReference type="GO" id="GO:0005814">
    <property type="term" value="C:centriole"/>
    <property type="evidence" value="ECO:0007669"/>
    <property type="project" value="UniProtKB-SubCell"/>
</dbReference>
<dbReference type="AlphaFoldDB" id="A0A813UH99"/>
<evidence type="ECO:0000256" key="8">
    <source>
        <dbReference type="SAM" id="MobiDB-lite"/>
    </source>
</evidence>
<dbReference type="InterPro" id="IPR052319">
    <property type="entry name" value="Centriolar_ciliogenesis_assoc"/>
</dbReference>
<feature type="compositionally biased region" description="Acidic residues" evidence="8">
    <location>
        <begin position="97"/>
        <end position="107"/>
    </location>
</feature>
<evidence type="ECO:0000256" key="1">
    <source>
        <dbReference type="ARBA" id="ARBA00004114"/>
    </source>
</evidence>
<feature type="region of interest" description="Disordered" evidence="8">
    <location>
        <begin position="83"/>
        <end position="114"/>
    </location>
</feature>
<evidence type="ECO:0000313" key="10">
    <source>
        <dbReference type="EMBL" id="CAF0825912.1"/>
    </source>
</evidence>
<dbReference type="GO" id="GO:0097730">
    <property type="term" value="C:non-motile cilium"/>
    <property type="evidence" value="ECO:0007669"/>
    <property type="project" value="TreeGrafter"/>
</dbReference>
<evidence type="ECO:0000259" key="9">
    <source>
        <dbReference type="Pfam" id="PF15311"/>
    </source>
</evidence>
<accession>A0A813UH99</accession>
<dbReference type="EMBL" id="CAJNOC010001006">
    <property type="protein sequence ID" value="CAF0825912.1"/>
    <property type="molecule type" value="Genomic_DNA"/>
</dbReference>
<feature type="domain" description="Centriolar and ciliogenesis-associated protein HYLS1 C-terminal" evidence="9">
    <location>
        <begin position="229"/>
        <end position="311"/>
    </location>
</feature>
<keyword evidence="6" id="KW-0206">Cytoskeleton</keyword>
<organism evidence="10 11">
    <name type="scientific">Brachionus calyciflorus</name>
    <dbReference type="NCBI Taxonomy" id="104777"/>
    <lineage>
        <taxon>Eukaryota</taxon>
        <taxon>Metazoa</taxon>
        <taxon>Spiralia</taxon>
        <taxon>Gnathifera</taxon>
        <taxon>Rotifera</taxon>
        <taxon>Eurotatoria</taxon>
        <taxon>Monogononta</taxon>
        <taxon>Pseudotrocha</taxon>
        <taxon>Ploima</taxon>
        <taxon>Brachionidae</taxon>
        <taxon>Brachionus</taxon>
    </lineage>
</organism>
<dbReference type="OrthoDB" id="6343432at2759"/>
<sequence>MNSSNMSHFTDEEIKEQLNILGFRNIPKEKFDMFKKDLEKLIVSETSLNNSIHSSVNSELISARNYQENDLLNRKKVTFPYERTLSLSQPKNKSEKQEEDDEEENTENDTSLVSVTTTSSVVDNKVIKRKIIRKNKISDVKKSNENVEVLADNFKQISFNDDTLEDQDDETLDQSQNISVHEESDRENQYYSDEEQTVKMNDLYPSVNYPIKSFIRCQSALSLKSCDSNYSKPSLKSNPVKKYQDYQKMWNRYKVPGEKNHNDLRWSIREQMLQKHVVVKKQPKSYQPNTYAVPTLKKRQQLRWLVRSAMANPVDVL</sequence>
<feature type="region of interest" description="Disordered" evidence="8">
    <location>
        <begin position="161"/>
        <end position="188"/>
    </location>
</feature>
<evidence type="ECO:0000256" key="7">
    <source>
        <dbReference type="ARBA" id="ARBA00023273"/>
    </source>
</evidence>
<dbReference type="PANTHER" id="PTHR34174">
    <property type="entry name" value="HYDROLETHALUS SYNDROME PROTEIN 1"/>
    <property type="match status" value="1"/>
</dbReference>
<dbReference type="InterPro" id="IPR026227">
    <property type="entry name" value="HYLS1"/>
</dbReference>
<keyword evidence="5" id="KW-0970">Cilium biogenesis/degradation</keyword>
<dbReference type="Pfam" id="PF15311">
    <property type="entry name" value="HYLS1_C"/>
    <property type="match status" value="1"/>
</dbReference>
<evidence type="ECO:0000256" key="5">
    <source>
        <dbReference type="ARBA" id="ARBA00022794"/>
    </source>
</evidence>
<reference evidence="10" key="1">
    <citation type="submission" date="2021-02" db="EMBL/GenBank/DDBJ databases">
        <authorList>
            <person name="Nowell W R."/>
        </authorList>
    </citation>
    <scope>NUCLEOTIDE SEQUENCE</scope>
    <source>
        <strain evidence="10">Ploen Becks lab</strain>
    </source>
</reference>
<dbReference type="Proteomes" id="UP000663879">
    <property type="component" value="Unassembled WGS sequence"/>
</dbReference>
<evidence type="ECO:0000256" key="4">
    <source>
        <dbReference type="ARBA" id="ARBA00022490"/>
    </source>
</evidence>
<keyword evidence="11" id="KW-1185">Reference proteome</keyword>
<comment type="similarity">
    <text evidence="3">Belongs to the HYLS1 family.</text>
</comment>
<comment type="subcellular location">
    <subcellularLocation>
        <location evidence="2">Cell projection</location>
        <location evidence="2">Cilium</location>
    </subcellularLocation>
    <subcellularLocation>
        <location evidence="1">Cytoplasm</location>
        <location evidence="1">Cytoskeleton</location>
        <location evidence="1">Microtubule organizing center</location>
        <location evidence="1">Centrosome</location>
        <location evidence="1">Centriole</location>
    </subcellularLocation>
</comment>
<dbReference type="GO" id="GO:0060271">
    <property type="term" value="P:cilium assembly"/>
    <property type="evidence" value="ECO:0007669"/>
    <property type="project" value="TreeGrafter"/>
</dbReference>
<dbReference type="InterPro" id="IPR027918">
    <property type="entry name" value="HYLS1_C_dom"/>
</dbReference>
<dbReference type="PANTHER" id="PTHR34174:SF1">
    <property type="entry name" value="CENTRIOLAR AND CILIOGENESIS-ASSOCIATED PROTEIN HYLS1"/>
    <property type="match status" value="1"/>
</dbReference>
<evidence type="ECO:0000256" key="3">
    <source>
        <dbReference type="ARBA" id="ARBA00010091"/>
    </source>
</evidence>
<keyword evidence="7" id="KW-0966">Cell projection</keyword>
<evidence type="ECO:0000256" key="2">
    <source>
        <dbReference type="ARBA" id="ARBA00004138"/>
    </source>
</evidence>
<evidence type="ECO:0000256" key="6">
    <source>
        <dbReference type="ARBA" id="ARBA00023212"/>
    </source>
</evidence>
<name>A0A813UH99_9BILA</name>
<protein>
    <recommendedName>
        <fullName evidence="9">Centriolar and ciliogenesis-associated protein HYLS1 C-terminal domain-containing protein</fullName>
    </recommendedName>
</protein>
<dbReference type="PRINTS" id="PR02098">
    <property type="entry name" value="HYLETHALUSS1"/>
</dbReference>
<evidence type="ECO:0000313" key="11">
    <source>
        <dbReference type="Proteomes" id="UP000663879"/>
    </source>
</evidence>
<feature type="compositionally biased region" description="Acidic residues" evidence="8">
    <location>
        <begin position="162"/>
        <end position="172"/>
    </location>
</feature>